<reference evidence="4" key="2">
    <citation type="submission" date="2013-07" db="EMBL/GenBank/DDBJ databases">
        <authorList>
            <person name="Morais-Silva F.O."/>
            <person name="Rezende A.M."/>
            <person name="Pimentel C."/>
            <person name="Resende D.M."/>
            <person name="Santos C.I."/>
            <person name="Clemente C."/>
            <person name="de Oliveira L.M."/>
            <person name="da Silva S.M."/>
            <person name="Costa D.A."/>
            <person name="Varela-Raposo A."/>
            <person name="Horacio E.C.A."/>
            <person name="Matos M."/>
            <person name="Flores O."/>
            <person name="Ruiz J.C."/>
            <person name="Rodrigues-Pousada C."/>
        </authorList>
    </citation>
    <scope>NUCLEOTIDE SEQUENCE [LARGE SCALE GENOMIC DNA]</scope>
    <source>
        <strain evidence="4">ATCC 19364 / DSM 1382 / NCIMB 9332 / VKM B-1759</strain>
    </source>
</reference>
<reference evidence="3 4" key="1">
    <citation type="journal article" date="2013" name="J. Bacteriol.">
        <title>Roles of HynAB and Ech, the only two hydrogenases found in the model sulfate reducer Desulfovibrio gigas.</title>
        <authorList>
            <person name="Morais-Silva F.O."/>
            <person name="Santos C.I."/>
            <person name="Rodrigues R."/>
            <person name="Pereira I.A."/>
            <person name="Rodrigues-Pousada C."/>
        </authorList>
    </citation>
    <scope>NUCLEOTIDE SEQUENCE [LARGE SCALE GENOMIC DNA]</scope>
    <source>
        <strain evidence="4">ATCC 19364 / DSM 1382 / NCIMB 9332 / VKM B-1759</strain>
    </source>
</reference>
<dbReference type="RefSeq" id="WP_021760300.1">
    <property type="nucleotide sequence ID" value="NC_022444.1"/>
</dbReference>
<dbReference type="GO" id="GO:0010181">
    <property type="term" value="F:FMN binding"/>
    <property type="evidence" value="ECO:0007669"/>
    <property type="project" value="InterPro"/>
</dbReference>
<name>T2GBE0_MEGG1</name>
<proteinExistence type="inferred from homology"/>
<dbReference type="Pfam" id="PF00258">
    <property type="entry name" value="Flavodoxin_1"/>
    <property type="match status" value="1"/>
</dbReference>
<dbReference type="SUPFAM" id="SSF56281">
    <property type="entry name" value="Metallo-hydrolase/oxidoreductase"/>
    <property type="match status" value="1"/>
</dbReference>
<dbReference type="SMART" id="SM00849">
    <property type="entry name" value="Lactamase_B"/>
    <property type="match status" value="1"/>
</dbReference>
<dbReference type="InterPro" id="IPR045761">
    <property type="entry name" value="ODP_dom"/>
</dbReference>
<dbReference type="InterPro" id="IPR016440">
    <property type="entry name" value="Rubredoxin-O_OxRdtase"/>
</dbReference>
<dbReference type="PANTHER" id="PTHR43717:SF1">
    <property type="entry name" value="ANAEROBIC NITRIC OXIDE REDUCTASE FLAVORUBREDOXIN"/>
    <property type="match status" value="1"/>
</dbReference>
<dbReference type="AlphaFoldDB" id="T2GBE0"/>
<dbReference type="Gene3D" id="3.40.50.360">
    <property type="match status" value="1"/>
</dbReference>
<dbReference type="eggNOG" id="COG0426">
    <property type="taxonomic scope" value="Bacteria"/>
</dbReference>
<comment type="similarity">
    <text evidence="1">In the N-terminal section; belongs to the zinc metallo-hydrolase group 3 family.</text>
</comment>
<dbReference type="PATRIC" id="fig|1121448.10.peg.1610"/>
<evidence type="ECO:0000256" key="1">
    <source>
        <dbReference type="ARBA" id="ARBA00007121"/>
    </source>
</evidence>
<dbReference type="GO" id="GO:0046872">
    <property type="term" value="F:metal ion binding"/>
    <property type="evidence" value="ECO:0007669"/>
    <property type="project" value="InterPro"/>
</dbReference>
<dbReference type="EMBL" id="CP006585">
    <property type="protein sequence ID" value="AGW13451.1"/>
    <property type="molecule type" value="Genomic_DNA"/>
</dbReference>
<dbReference type="Pfam" id="PF19583">
    <property type="entry name" value="ODP"/>
    <property type="match status" value="1"/>
</dbReference>
<evidence type="ECO:0000313" key="3">
    <source>
        <dbReference type="EMBL" id="AGW13451.1"/>
    </source>
</evidence>
<dbReference type="GO" id="GO:0009055">
    <property type="term" value="F:electron transfer activity"/>
    <property type="evidence" value="ECO:0007669"/>
    <property type="project" value="InterPro"/>
</dbReference>
<accession>T2GBE0</accession>
<dbReference type="InterPro" id="IPR029039">
    <property type="entry name" value="Flavoprotein-like_sf"/>
</dbReference>
<dbReference type="PANTHER" id="PTHR43717">
    <property type="entry name" value="ANAEROBIC NITRIC OXIDE REDUCTASE FLAVORUBREDOXIN"/>
    <property type="match status" value="1"/>
</dbReference>
<dbReference type="HOGENOM" id="CLU_017490_0_0_7"/>
<sequence length="402" mass="44796">MQATKIIDGFHLVGAIDWNSRDFHGYTLSPMGTTYNAYLVEDEKTTLFDTVKAEYKGELLCGIASVIDPKKIDYLVIQHLELDHAGALPALIEACQPEKIFTSSLGQKAMESHFHYKDWPVQVVKHGETLSLGKRTVTFYETRMLHWPDSMVSWFADEKVLISNDIFGQNIAASERFSDQIPVHTLERAMREYYANIVNPYAPQTLKAIETLVGAGVAPEFICPDHGVIFRGADQCTFAVQKYVEYAEQKPTNKVVIFYDSMWHSTEKMARVLAESFRDEGCTVKLMWCKACHHSQIMSEISDAGAVIVGSPTHNNGILPYVAGTLQYIKGLRPQNKIGGAFGSFGWSGESTKVLAEWLTGMGFDMPATPVKVKNVPTHADYEQLKTMAQTIARALKAKLAA</sequence>
<evidence type="ECO:0000259" key="2">
    <source>
        <dbReference type="PROSITE" id="PS50902"/>
    </source>
</evidence>
<dbReference type="PIRSF" id="PIRSF005243">
    <property type="entry name" value="ROO"/>
    <property type="match status" value="1"/>
</dbReference>
<dbReference type="PROSITE" id="PS50902">
    <property type="entry name" value="FLAVODOXIN_LIKE"/>
    <property type="match status" value="1"/>
</dbReference>
<dbReference type="CDD" id="cd07709">
    <property type="entry name" value="flavodiiron_proteins_MBL-fold"/>
    <property type="match status" value="1"/>
</dbReference>
<dbReference type="Proteomes" id="UP000016587">
    <property type="component" value="Chromosome"/>
</dbReference>
<dbReference type="InterPro" id="IPR008254">
    <property type="entry name" value="Flavodoxin/NO_synth"/>
</dbReference>
<dbReference type="InterPro" id="IPR001279">
    <property type="entry name" value="Metallo-B-lactamas"/>
</dbReference>
<dbReference type="OrthoDB" id="9800607at2"/>
<dbReference type="GO" id="GO:0016491">
    <property type="term" value="F:oxidoreductase activity"/>
    <property type="evidence" value="ECO:0007669"/>
    <property type="project" value="InterPro"/>
</dbReference>
<feature type="domain" description="Flavodoxin-like" evidence="2">
    <location>
        <begin position="255"/>
        <end position="393"/>
    </location>
</feature>
<dbReference type="SUPFAM" id="SSF52218">
    <property type="entry name" value="Flavoproteins"/>
    <property type="match status" value="1"/>
</dbReference>
<gene>
    <name evidence="3" type="primary">roo</name>
    <name evidence="3" type="ORF">DGI_1622</name>
</gene>
<evidence type="ECO:0000313" key="4">
    <source>
        <dbReference type="Proteomes" id="UP000016587"/>
    </source>
</evidence>
<dbReference type="KEGG" id="dgg:DGI_1622"/>
<organism evidence="3 4">
    <name type="scientific">Megalodesulfovibrio gigas (strain ATCC 19364 / DSM 1382 / NCIMB 9332 / VKM B-1759)</name>
    <name type="common">Desulfovibrio gigas</name>
    <dbReference type="NCBI Taxonomy" id="1121448"/>
    <lineage>
        <taxon>Bacteria</taxon>
        <taxon>Pseudomonadati</taxon>
        <taxon>Thermodesulfobacteriota</taxon>
        <taxon>Desulfovibrionia</taxon>
        <taxon>Desulfovibrionales</taxon>
        <taxon>Desulfovibrionaceae</taxon>
        <taxon>Megalodesulfovibrio</taxon>
    </lineage>
</organism>
<protein>
    <submittedName>
        <fullName evidence="3">Putative Chain A, Chain B, rubredoxin-oxygen oxidoreductase</fullName>
    </submittedName>
</protein>
<dbReference type="InterPro" id="IPR036866">
    <property type="entry name" value="RibonucZ/Hydroxyglut_hydro"/>
</dbReference>
<keyword evidence="4" id="KW-1185">Reference proteome</keyword>
<dbReference type="Gene3D" id="3.60.15.10">
    <property type="entry name" value="Ribonuclease Z/Hydroxyacylglutathione hydrolase-like"/>
    <property type="match status" value="1"/>
</dbReference>
<dbReference type="SMR" id="T2GBE0"/>